<dbReference type="Gene3D" id="2.80.10.50">
    <property type="match status" value="1"/>
</dbReference>
<proteinExistence type="predicted"/>
<feature type="domain" description="DUF4964" evidence="2">
    <location>
        <begin position="10"/>
        <end position="84"/>
    </location>
</feature>
<evidence type="ECO:0000313" key="6">
    <source>
        <dbReference type="Proteomes" id="UP000636479"/>
    </source>
</evidence>
<feature type="signal peptide" evidence="1">
    <location>
        <begin position="1"/>
        <end position="17"/>
    </location>
</feature>
<feature type="domain" description="Glutaminase A central" evidence="3">
    <location>
        <begin position="345"/>
        <end position="689"/>
    </location>
</feature>
<dbReference type="InterPro" id="IPR032515">
    <property type="entry name" value="DUF4964"/>
</dbReference>
<comment type="caution">
    <text evidence="5">The sequence shown here is derived from an EMBL/GenBank/DDBJ whole genome shotgun (WGS) entry which is preliminary data.</text>
</comment>
<dbReference type="PANTHER" id="PTHR31987:SF14">
    <property type="entry name" value="PUTATIVE (AFU_ORTHOLOGUE AFUA_6G09910)-RELATED"/>
    <property type="match status" value="1"/>
</dbReference>
<keyword evidence="6" id="KW-1185">Reference proteome</keyword>
<evidence type="ECO:0000259" key="2">
    <source>
        <dbReference type="Pfam" id="PF16334"/>
    </source>
</evidence>
<name>A0A8H6SVZ0_9AGAR</name>
<organism evidence="5 6">
    <name type="scientific">Mycena indigotica</name>
    <dbReference type="NCBI Taxonomy" id="2126181"/>
    <lineage>
        <taxon>Eukaryota</taxon>
        <taxon>Fungi</taxon>
        <taxon>Dikarya</taxon>
        <taxon>Basidiomycota</taxon>
        <taxon>Agaricomycotina</taxon>
        <taxon>Agaricomycetes</taxon>
        <taxon>Agaricomycetidae</taxon>
        <taxon>Agaricales</taxon>
        <taxon>Marasmiineae</taxon>
        <taxon>Mycenaceae</taxon>
        <taxon>Mycena</taxon>
    </lineage>
</organism>
<dbReference type="InterPro" id="IPR052743">
    <property type="entry name" value="Glutaminase_GtaA"/>
</dbReference>
<dbReference type="Pfam" id="PF17168">
    <property type="entry name" value="DUF5127"/>
    <property type="match status" value="1"/>
</dbReference>
<dbReference type="PROSITE" id="PS50231">
    <property type="entry name" value="RICIN_B_LECTIN"/>
    <property type="match status" value="1"/>
</dbReference>
<keyword evidence="5" id="KW-0430">Lectin</keyword>
<protein>
    <submittedName>
        <fullName evidence="5">Ricin B-type lectin domain-containing protein</fullName>
    </submittedName>
</protein>
<accession>A0A8H6SVZ0</accession>
<evidence type="ECO:0000256" key="1">
    <source>
        <dbReference type="SAM" id="SignalP"/>
    </source>
</evidence>
<dbReference type="GeneID" id="59343536"/>
<dbReference type="Pfam" id="PF16335">
    <property type="entry name" value="GtaA_6_Hairpin"/>
    <property type="match status" value="1"/>
</dbReference>
<dbReference type="OrthoDB" id="3918848at2759"/>
<dbReference type="Pfam" id="PF16334">
    <property type="entry name" value="DUF4964"/>
    <property type="match status" value="1"/>
</dbReference>
<dbReference type="SUPFAM" id="SSF50370">
    <property type="entry name" value="Ricin B-like lectins"/>
    <property type="match status" value="1"/>
</dbReference>
<dbReference type="RefSeq" id="XP_037221312.1">
    <property type="nucleotide sequence ID" value="XM_037361020.1"/>
</dbReference>
<evidence type="ECO:0000259" key="3">
    <source>
        <dbReference type="Pfam" id="PF16335"/>
    </source>
</evidence>
<feature type="domain" description="Glutaminase A N-terminal" evidence="4">
    <location>
        <begin position="106"/>
        <end position="338"/>
    </location>
</feature>
<reference evidence="5" key="1">
    <citation type="submission" date="2020-05" db="EMBL/GenBank/DDBJ databases">
        <title>Mycena genomes resolve the evolution of fungal bioluminescence.</title>
        <authorList>
            <person name="Tsai I.J."/>
        </authorList>
    </citation>
    <scope>NUCLEOTIDE SEQUENCE</scope>
    <source>
        <strain evidence="5">171206Taipei</strain>
    </source>
</reference>
<dbReference type="InterPro" id="IPR035992">
    <property type="entry name" value="Ricin_B-like_lectins"/>
</dbReference>
<dbReference type="EMBL" id="JACAZF010000004">
    <property type="protein sequence ID" value="KAF7306293.1"/>
    <property type="molecule type" value="Genomic_DNA"/>
</dbReference>
<dbReference type="AlphaFoldDB" id="A0A8H6SVZ0"/>
<evidence type="ECO:0000313" key="5">
    <source>
        <dbReference type="EMBL" id="KAF7306293.1"/>
    </source>
</evidence>
<evidence type="ECO:0000259" key="4">
    <source>
        <dbReference type="Pfam" id="PF17168"/>
    </source>
</evidence>
<dbReference type="InterPro" id="IPR033433">
    <property type="entry name" value="GtaA_N"/>
</dbReference>
<gene>
    <name evidence="5" type="ORF">MIND_00420300</name>
</gene>
<feature type="chain" id="PRO_5034670671" evidence="1">
    <location>
        <begin position="18"/>
        <end position="855"/>
    </location>
</feature>
<dbReference type="Proteomes" id="UP000636479">
    <property type="component" value="Unassembled WGS sequence"/>
</dbReference>
<dbReference type="GO" id="GO:0030246">
    <property type="term" value="F:carbohydrate binding"/>
    <property type="evidence" value="ECO:0007669"/>
    <property type="project" value="UniProtKB-KW"/>
</dbReference>
<dbReference type="PANTHER" id="PTHR31987">
    <property type="entry name" value="GLUTAMINASE A-RELATED"/>
    <property type="match status" value="1"/>
</dbReference>
<keyword evidence="1" id="KW-0732">Signal</keyword>
<dbReference type="InterPro" id="IPR032514">
    <property type="entry name" value="GtaA_central"/>
</dbReference>
<sequence length="855" mass="92403">MRALSLLALAALALVQSKPLNEKRATFAAVRPPAVPLAVRSPYLSTWSDSNTLVGSWPKFWTGSIKGWAAIARVDGLAYPIMGDPGQDPIGSTGNAVQKSLTVTPTKSIYVMQAGAVEVTLTFLSPIEPDSTQLQSIPLSYLQIQARSTDGALHIVQIMVDISAEWANGDSSKVASWAVDSSVSVTGGNLQSFTVQTQSPTQFSETGDYPNWGTVVWSTLNANSLSWQSGDNAPTMRAAFVSNGRLSNLNNANFRAINNGWPIFAFSNNLNYVSSSPSQTLTYVIGHVRPQAITWQRSPVNAYWTNFWSNWQGMLQFFYNDLANAVSRSNALDNKIADAANAANGPNYEAIVALAARQAFGGVELVGSTSEPWLMLKEISSNGNMQTVDVIYPAAPILYYLNGDLIRLILNPHINYMSSGLWPRSYATHDLGSSYPNADGHNDGGGEEMPVEESANMLILVGMYLQNPTSQSDAKAWATTHYNLFRGWAEFLVANTLYPDHQLTTDDFAGPISNATNLALKGIIGLGEMGRIANFVGKTGDALRYSSVAKQYTATWDAVSRDASGQYLNLAYGNTSTWSLKYNLFPDKLLGLNLIPANTIALEDAKYKTVMNTYGVPLDVRHTYTKVDWELWTAASANDASLRQSIVDGVYRFINTSPSRVPFSDWYDTVNGGANGFRARPVIGGMFSILAQGLNKPGLPEAKPSSVDTSKTYRITVGGRSGCYNVLSVAACGSAKVDLFGSDEGSGRQRFKFVPVDGLTNVYNIKVAGGRDGCDTFLSSGQCGSNLVDLYSRDDGSGRQRWVVNPSGNGFNIQPYSGRASCNTFLSVASCGTDLVDLYSFDDASGRQQFTLTAV</sequence>